<feature type="domain" description="Calx-beta" evidence="21">
    <location>
        <begin position="384"/>
        <end position="484"/>
    </location>
</feature>
<dbReference type="Pfam" id="PF03160">
    <property type="entry name" value="Calx-beta"/>
    <property type="match status" value="1"/>
</dbReference>
<evidence type="ECO:0000256" key="13">
    <source>
        <dbReference type="ARBA" id="ARBA00022989"/>
    </source>
</evidence>
<evidence type="ECO:0000256" key="3">
    <source>
        <dbReference type="ARBA" id="ARBA00022448"/>
    </source>
</evidence>
<evidence type="ECO:0000256" key="20">
    <source>
        <dbReference type="SAM" id="Phobius"/>
    </source>
</evidence>
<feature type="transmembrane region" description="Helical" evidence="20">
    <location>
        <begin position="73"/>
        <end position="94"/>
    </location>
</feature>
<organism evidence="22 23">
    <name type="scientific">Gekko japonicus</name>
    <name type="common">Schlegel's Japanese gecko</name>
    <dbReference type="NCBI Taxonomy" id="146911"/>
    <lineage>
        <taxon>Eukaryota</taxon>
        <taxon>Metazoa</taxon>
        <taxon>Chordata</taxon>
        <taxon>Craniata</taxon>
        <taxon>Vertebrata</taxon>
        <taxon>Euteleostomi</taxon>
        <taxon>Lepidosauria</taxon>
        <taxon>Squamata</taxon>
        <taxon>Bifurcata</taxon>
        <taxon>Gekkota</taxon>
        <taxon>Gekkonidae</taxon>
        <taxon>Gekkoninae</taxon>
        <taxon>Gekko</taxon>
    </lineage>
</organism>
<evidence type="ECO:0000259" key="21">
    <source>
        <dbReference type="SMART" id="SM00237"/>
    </source>
</evidence>
<keyword evidence="6" id="KW-0109">Calcium transport</keyword>
<protein>
    <submittedName>
        <fullName evidence="23">Sodium/calcium exchanger 3 isoform X3</fullName>
    </submittedName>
</protein>
<evidence type="ECO:0000256" key="11">
    <source>
        <dbReference type="ARBA" id="ARBA00022837"/>
    </source>
</evidence>
<feature type="transmembrane region" description="Helical" evidence="20">
    <location>
        <begin position="166"/>
        <end position="189"/>
    </location>
</feature>
<dbReference type="Gene3D" id="2.60.40.2030">
    <property type="match status" value="2"/>
</dbReference>
<keyword evidence="13 20" id="KW-1133">Transmembrane helix</keyword>
<keyword evidence="4" id="KW-0050">Antiport</keyword>
<feature type="domain" description="Calx-beta" evidence="21">
    <location>
        <begin position="513"/>
        <end position="613"/>
    </location>
</feature>
<keyword evidence="11" id="KW-0106">Calcium</keyword>
<dbReference type="InterPro" id="IPR044880">
    <property type="entry name" value="NCX_ion-bd_dom_sf"/>
</dbReference>
<reference evidence="23" key="1">
    <citation type="submission" date="2025-08" db="UniProtKB">
        <authorList>
            <consortium name="RefSeq"/>
        </authorList>
    </citation>
    <scope>IDENTIFICATION</scope>
</reference>
<accession>A0ABM1JPU7</accession>
<feature type="transmembrane region" description="Helical" evidence="20">
    <location>
        <begin position="782"/>
        <end position="803"/>
    </location>
</feature>
<proteinExistence type="inferred from homology"/>
<comment type="similarity">
    <text evidence="2">Belongs to the Ca(2+):cation antiporter (CaCA) (TC 2.A.19) family. SLC8 subfamily.</text>
</comment>
<dbReference type="NCBIfam" id="TIGR00845">
    <property type="entry name" value="caca"/>
    <property type="match status" value="1"/>
</dbReference>
<feature type="transmembrane region" description="Helical" evidence="20">
    <location>
        <begin position="854"/>
        <end position="875"/>
    </location>
</feature>
<evidence type="ECO:0000256" key="8">
    <source>
        <dbReference type="ARBA" id="ARBA00022723"/>
    </source>
</evidence>
<feature type="transmembrane region" description="Helical" evidence="20">
    <location>
        <begin position="201"/>
        <end position="224"/>
    </location>
</feature>
<evidence type="ECO:0000256" key="14">
    <source>
        <dbReference type="ARBA" id="ARBA00023053"/>
    </source>
</evidence>
<evidence type="ECO:0000256" key="1">
    <source>
        <dbReference type="ARBA" id="ARBA00004651"/>
    </source>
</evidence>
<evidence type="ECO:0000256" key="7">
    <source>
        <dbReference type="ARBA" id="ARBA00022692"/>
    </source>
</evidence>
<evidence type="ECO:0000256" key="12">
    <source>
        <dbReference type="ARBA" id="ARBA00022860"/>
    </source>
</evidence>
<dbReference type="InterPro" id="IPR003644">
    <property type="entry name" value="Calx_beta"/>
</dbReference>
<keyword evidence="12" id="KW-0112">Calmodulin-binding</keyword>
<name>A0ABM1JPU7_GEKJA</name>
<feature type="transmembrane region" description="Helical" evidence="20">
    <location>
        <begin position="12"/>
        <end position="29"/>
    </location>
</feature>
<comment type="subcellular location">
    <subcellularLocation>
        <location evidence="1">Cell membrane</location>
        <topology evidence="1">Multi-pass membrane protein</topology>
    </subcellularLocation>
</comment>
<dbReference type="PANTHER" id="PTHR11878:SF7">
    <property type="entry name" value="SODIUM_CALCIUM EXCHANGER 3"/>
    <property type="match status" value="1"/>
</dbReference>
<dbReference type="InterPro" id="IPR032452">
    <property type="entry name" value="Na_Ca_Ex_C-exten"/>
</dbReference>
<evidence type="ECO:0000256" key="19">
    <source>
        <dbReference type="ARBA" id="ARBA00033667"/>
    </source>
</evidence>
<dbReference type="InterPro" id="IPR051171">
    <property type="entry name" value="CaCA"/>
</dbReference>
<evidence type="ECO:0000256" key="15">
    <source>
        <dbReference type="ARBA" id="ARBA00023065"/>
    </source>
</evidence>
<dbReference type="InterPro" id="IPR004837">
    <property type="entry name" value="NaCa_Exmemb"/>
</dbReference>
<dbReference type="SMART" id="SM00237">
    <property type="entry name" value="Calx_beta"/>
    <property type="match status" value="2"/>
</dbReference>
<evidence type="ECO:0000256" key="9">
    <source>
        <dbReference type="ARBA" id="ARBA00022729"/>
    </source>
</evidence>
<gene>
    <name evidence="23" type="primary">SLC8A3</name>
</gene>
<keyword evidence="14" id="KW-0915">Sodium</keyword>
<keyword evidence="17" id="KW-0325">Glycoprotein</keyword>
<dbReference type="Pfam" id="PF16494">
    <property type="entry name" value="Na_Ca_ex_C"/>
    <property type="match status" value="1"/>
</dbReference>
<evidence type="ECO:0000256" key="17">
    <source>
        <dbReference type="ARBA" id="ARBA00023180"/>
    </source>
</evidence>
<keyword evidence="22" id="KW-1185">Reference proteome</keyword>
<feature type="transmembrane region" description="Helical" evidence="20">
    <location>
        <begin position="895"/>
        <end position="918"/>
    </location>
</feature>
<evidence type="ECO:0000256" key="6">
    <source>
        <dbReference type="ARBA" id="ARBA00022568"/>
    </source>
</evidence>
<keyword evidence="5" id="KW-1003">Cell membrane</keyword>
<keyword evidence="9" id="KW-0732">Signal</keyword>
<evidence type="ECO:0000313" key="23">
    <source>
        <dbReference type="RefSeq" id="XP_015263484.1"/>
    </source>
</evidence>
<sequence length="921" mass="102593">MAWLRLQPVTSAFLRFGLITFVLFLHGLQVDAGTGAVPPIIGHNDTCSGSSECKEGVILPIWYPENPSLGDKIARVIVYFVALIYMFLGVSIIADRFMASIEVITSQEKEITVKKSNGETTTTTIRVWNETVSNLTLMALGSSAPEILLSLIEVCGHGFVAGDLGPSTIVGSAAFNMFIIIAICVYVIPDGETRKIKHLRVFFVTAAWSIFAYIWLYMILAVFSPGVVQVWEGLLTLFFFPVCVILAWIADRKLFLYKYMHKRYRTDKHRGIIIETEGDHPKGIEMDGKMMNSHFLDGNLVPMEGKEVDESRKEMIRILKDLKQKHPEKDLDQLVEMANYYALSHQQKSRAFYRIQATRMMTGAGNILKKHAAEQAKRSTSLHEVRPEEPEEFISKIYFDPCSYQCLENCGAVLLTIVRKGGDVSKTIYVDYKTEDGSANAGADYEFTEGTVVLKSGETQKEFSIGVIDDDIFEEDEHFFVRLSNLRVVETDEPPDLNNLPYPKAILASPCVATVTILDDDHAGIFTFECDVIHVSESIGVMEVKVLRTSGARGTVIVPFRTVEGTAKGGGEDFEDAYGELEFKNDETVKTIHIKVIDDEEYEKNKTFFIELMGPRMVDMSLQKALLLTQEVAERKLTMEEEEAKRIAEMGKPILGEHPKLEVIIEESYEFKSTVDKLIKKTNLALVVGTHCWRDQFMEAITVSAGDEDEDESGEERLPSCFDYVMHFLTVFWKVLFACVPPTEYCNGWACFIVSIMIIGMLTAIIGDLASHFGCTIGLKDSVTAVVFVAFGTSVPDTFASKAAAVQDMYADASIGNVTGSNAVNVFLGIGLAWSVAALYWASKGQEFHVSAGSLAFSVTLFTIFAFVCISVLLYRRRPHLGGELGGPKGCRLATTLLFVSLWLLYILFATLEAYCYIRGF</sequence>
<keyword evidence="16 20" id="KW-0472">Membrane</keyword>
<evidence type="ECO:0000256" key="10">
    <source>
        <dbReference type="ARBA" id="ARBA00022737"/>
    </source>
</evidence>
<feature type="transmembrane region" description="Helical" evidence="20">
    <location>
        <begin position="230"/>
        <end position="250"/>
    </location>
</feature>
<dbReference type="InterPro" id="IPR038081">
    <property type="entry name" value="CalX-like_sf"/>
</dbReference>
<dbReference type="PANTHER" id="PTHR11878">
    <property type="entry name" value="SODIUM/CALCIUM EXCHANGER"/>
    <property type="match status" value="1"/>
</dbReference>
<dbReference type="InterPro" id="IPR004836">
    <property type="entry name" value="Na_Ca_Ex"/>
</dbReference>
<dbReference type="Gene3D" id="1.20.1420.30">
    <property type="entry name" value="NCX, central ion-binding region"/>
    <property type="match status" value="2"/>
</dbReference>
<keyword evidence="3" id="KW-0813">Transport</keyword>
<evidence type="ECO:0000256" key="5">
    <source>
        <dbReference type="ARBA" id="ARBA00022475"/>
    </source>
</evidence>
<evidence type="ECO:0000256" key="16">
    <source>
        <dbReference type="ARBA" id="ARBA00023136"/>
    </source>
</evidence>
<keyword evidence="18" id="KW-0739">Sodium transport</keyword>
<dbReference type="RefSeq" id="XP_015263484.1">
    <property type="nucleotide sequence ID" value="XM_015407998.1"/>
</dbReference>
<evidence type="ECO:0000313" key="22">
    <source>
        <dbReference type="Proteomes" id="UP000694871"/>
    </source>
</evidence>
<evidence type="ECO:0000256" key="4">
    <source>
        <dbReference type="ARBA" id="ARBA00022449"/>
    </source>
</evidence>
<feature type="transmembrane region" description="Helical" evidence="20">
    <location>
        <begin position="749"/>
        <end position="770"/>
    </location>
</feature>
<dbReference type="Pfam" id="PF01699">
    <property type="entry name" value="Na_Ca_ex"/>
    <property type="match status" value="2"/>
</dbReference>
<feature type="transmembrane region" description="Helical" evidence="20">
    <location>
        <begin position="823"/>
        <end position="842"/>
    </location>
</feature>
<evidence type="ECO:0000256" key="2">
    <source>
        <dbReference type="ARBA" id="ARBA00007489"/>
    </source>
</evidence>
<keyword evidence="7 20" id="KW-0812">Transmembrane</keyword>
<dbReference type="PRINTS" id="PR01259">
    <property type="entry name" value="NACAEXCHNGR"/>
</dbReference>
<keyword evidence="8" id="KW-0479">Metal-binding</keyword>
<evidence type="ECO:0000256" key="18">
    <source>
        <dbReference type="ARBA" id="ARBA00023201"/>
    </source>
</evidence>
<dbReference type="GeneID" id="107107692"/>
<feature type="transmembrane region" description="Helical" evidence="20">
    <location>
        <begin position="135"/>
        <end position="160"/>
    </location>
</feature>
<dbReference type="Proteomes" id="UP000694871">
    <property type="component" value="Unplaced"/>
</dbReference>
<comment type="catalytic activity">
    <reaction evidence="19">
        <text>Ca(2+)(in) + 3 Na(+)(out) = Ca(2+)(out) + 3 Na(+)(in)</text>
        <dbReference type="Rhea" id="RHEA:69955"/>
        <dbReference type="ChEBI" id="CHEBI:29101"/>
        <dbReference type="ChEBI" id="CHEBI:29108"/>
    </reaction>
</comment>
<dbReference type="SUPFAM" id="SSF141072">
    <property type="entry name" value="CalX-like"/>
    <property type="match status" value="2"/>
</dbReference>
<keyword evidence="10" id="KW-0677">Repeat</keyword>
<keyword evidence="15" id="KW-0406">Ion transport</keyword>